<keyword evidence="10" id="KW-1185">Reference proteome</keyword>
<evidence type="ECO:0000256" key="1">
    <source>
        <dbReference type="ARBA" id="ARBA00004123"/>
    </source>
</evidence>
<evidence type="ECO:0000256" key="2">
    <source>
        <dbReference type="ARBA" id="ARBA00022723"/>
    </source>
</evidence>
<dbReference type="PROSITE" id="PS50157">
    <property type="entry name" value="ZINC_FINGER_C2H2_2"/>
    <property type="match status" value="5"/>
</dbReference>
<evidence type="ECO:0000313" key="11">
    <source>
        <dbReference type="RefSeq" id="XP_030641217.1"/>
    </source>
</evidence>
<feature type="domain" description="C2H2-type" evidence="9">
    <location>
        <begin position="424"/>
        <end position="449"/>
    </location>
</feature>
<evidence type="ECO:0000256" key="6">
    <source>
        <dbReference type="ARBA" id="ARBA00023242"/>
    </source>
</evidence>
<proteinExistence type="predicted"/>
<keyword evidence="5" id="KW-0862">Zinc</keyword>
<comment type="subcellular location">
    <subcellularLocation>
        <location evidence="1">Nucleus</location>
    </subcellularLocation>
</comment>
<dbReference type="GO" id="GO:0001228">
    <property type="term" value="F:DNA-binding transcription activator activity, RNA polymerase II-specific"/>
    <property type="evidence" value="ECO:0007669"/>
    <property type="project" value="TreeGrafter"/>
</dbReference>
<evidence type="ECO:0000256" key="5">
    <source>
        <dbReference type="ARBA" id="ARBA00022833"/>
    </source>
</evidence>
<evidence type="ECO:0000256" key="4">
    <source>
        <dbReference type="ARBA" id="ARBA00022771"/>
    </source>
</evidence>
<dbReference type="SMART" id="SM00355">
    <property type="entry name" value="ZnF_C2H2"/>
    <property type="match status" value="8"/>
</dbReference>
<evidence type="ECO:0000313" key="10">
    <source>
        <dbReference type="Proteomes" id="UP000504632"/>
    </source>
</evidence>
<dbReference type="GO" id="GO:0000978">
    <property type="term" value="F:RNA polymerase II cis-regulatory region sequence-specific DNA binding"/>
    <property type="evidence" value="ECO:0007669"/>
    <property type="project" value="TreeGrafter"/>
</dbReference>
<evidence type="ECO:0000256" key="3">
    <source>
        <dbReference type="ARBA" id="ARBA00022737"/>
    </source>
</evidence>
<organism evidence="10 11">
    <name type="scientific">Chanos chanos</name>
    <name type="common">Milkfish</name>
    <name type="synonym">Mugil chanos</name>
    <dbReference type="NCBI Taxonomy" id="29144"/>
    <lineage>
        <taxon>Eukaryota</taxon>
        <taxon>Metazoa</taxon>
        <taxon>Chordata</taxon>
        <taxon>Craniata</taxon>
        <taxon>Vertebrata</taxon>
        <taxon>Euteleostomi</taxon>
        <taxon>Actinopterygii</taxon>
        <taxon>Neopterygii</taxon>
        <taxon>Teleostei</taxon>
        <taxon>Ostariophysi</taxon>
        <taxon>Gonorynchiformes</taxon>
        <taxon>Chanidae</taxon>
        <taxon>Chanos</taxon>
    </lineage>
</organism>
<evidence type="ECO:0000256" key="8">
    <source>
        <dbReference type="SAM" id="MobiDB-lite"/>
    </source>
</evidence>
<dbReference type="GO" id="GO:0005634">
    <property type="term" value="C:nucleus"/>
    <property type="evidence" value="ECO:0007669"/>
    <property type="project" value="UniProtKB-SubCell"/>
</dbReference>
<keyword evidence="2" id="KW-0479">Metal-binding</keyword>
<reference evidence="11" key="1">
    <citation type="submission" date="2025-08" db="UniProtKB">
        <authorList>
            <consortium name="RefSeq"/>
        </authorList>
    </citation>
    <scope>IDENTIFICATION</scope>
</reference>
<dbReference type="SUPFAM" id="SSF57667">
    <property type="entry name" value="beta-beta-alpha zinc fingers"/>
    <property type="match status" value="1"/>
</dbReference>
<feature type="domain" description="C2H2-type" evidence="9">
    <location>
        <begin position="200"/>
        <end position="228"/>
    </location>
</feature>
<dbReference type="Proteomes" id="UP000504632">
    <property type="component" value="Chromosome 9"/>
</dbReference>
<dbReference type="GeneID" id="115821542"/>
<feature type="domain" description="C2H2-type" evidence="9">
    <location>
        <begin position="301"/>
        <end position="324"/>
    </location>
</feature>
<dbReference type="InParanoid" id="A0A6J2WBE9"/>
<dbReference type="Pfam" id="PF00096">
    <property type="entry name" value="zf-C2H2"/>
    <property type="match status" value="1"/>
</dbReference>
<feature type="domain" description="C2H2-type" evidence="9">
    <location>
        <begin position="170"/>
        <end position="193"/>
    </location>
</feature>
<dbReference type="InterPro" id="IPR036236">
    <property type="entry name" value="Znf_C2H2_sf"/>
</dbReference>
<evidence type="ECO:0000256" key="7">
    <source>
        <dbReference type="PROSITE-ProRule" id="PRU00042"/>
    </source>
</evidence>
<dbReference type="AlphaFoldDB" id="A0A6J2WBE9"/>
<dbReference type="Gene3D" id="3.30.160.60">
    <property type="entry name" value="Classic Zinc Finger"/>
    <property type="match status" value="4"/>
</dbReference>
<name>A0A6J2WBE9_CHACN</name>
<feature type="compositionally biased region" description="Basic and acidic residues" evidence="8">
    <location>
        <begin position="411"/>
        <end position="421"/>
    </location>
</feature>
<dbReference type="OrthoDB" id="6910977at2759"/>
<dbReference type="RefSeq" id="XP_030641217.1">
    <property type="nucleotide sequence ID" value="XM_030785357.1"/>
</dbReference>
<feature type="domain" description="C2H2-type" evidence="9">
    <location>
        <begin position="142"/>
        <end position="169"/>
    </location>
</feature>
<feature type="region of interest" description="Disordered" evidence="8">
    <location>
        <begin position="235"/>
        <end position="257"/>
    </location>
</feature>
<dbReference type="InterPro" id="IPR013087">
    <property type="entry name" value="Znf_C2H2_type"/>
</dbReference>
<dbReference type="PANTHER" id="PTHR24376">
    <property type="entry name" value="ZINC FINGER PROTEIN"/>
    <property type="match status" value="1"/>
</dbReference>
<feature type="region of interest" description="Disordered" evidence="8">
    <location>
        <begin position="394"/>
        <end position="421"/>
    </location>
</feature>
<dbReference type="PANTHER" id="PTHR24376:SF235">
    <property type="entry name" value="C2H2-TYPE DOMAIN-CONTAINING PROTEIN"/>
    <property type="match status" value="1"/>
</dbReference>
<keyword evidence="6" id="KW-0539">Nucleus</keyword>
<sequence>MEALCVNGGALGADPVRVAVKEEEQDGENSYPIRSLSVFLKLKKEEVENDPEPNASDVLTLKEDPDISEPVIERSKKENGKKKKLERKEWVSMEPEGEDSLWHCKLCQRCFSSSWELTGHCCMGIIGDGEEGTDDYTSKLEFRCPVCGDRFFRPTAFIMHKRSHVSQSRYLCGVCGRTLKTLRKLAFHRQAHSRAGLWQHHCQKCSRKFSNHNALKKHQESQHGEEWSCMDREEKMKDGEEKGRGTTSPPKDSRGKLAQVLQSPQCLQCFMTFQDVETAERHLRFKHPAEYEQQLQGHTVFACCVCDHTFPSSRLLSAHQRTHSKWSMTSSSSEHLMLGKTDTEEVLRDRSLDCVTTVQRSGDAQTVQNNYSSMSCLHCHIIFADPRTWERHMNTKHPSSPPAGVGNSSKEMFHRPSEGQERPYHCCTCGERFIRESSLTKHCSETHSK</sequence>
<accession>A0A6J2WBE9</accession>
<feature type="compositionally biased region" description="Basic and acidic residues" evidence="8">
    <location>
        <begin position="235"/>
        <end position="244"/>
    </location>
</feature>
<evidence type="ECO:0000259" key="9">
    <source>
        <dbReference type="PROSITE" id="PS50157"/>
    </source>
</evidence>
<gene>
    <name evidence="11" type="primary">LOC115821542</name>
</gene>
<dbReference type="GO" id="GO:0008270">
    <property type="term" value="F:zinc ion binding"/>
    <property type="evidence" value="ECO:0007669"/>
    <property type="project" value="UniProtKB-KW"/>
</dbReference>
<keyword evidence="3" id="KW-0677">Repeat</keyword>
<protein>
    <submittedName>
        <fullName evidence="11">Zinc finger protein 771-like</fullName>
    </submittedName>
</protein>
<dbReference type="PROSITE" id="PS00028">
    <property type="entry name" value="ZINC_FINGER_C2H2_1"/>
    <property type="match status" value="7"/>
</dbReference>
<keyword evidence="4 7" id="KW-0863">Zinc-finger</keyword>